<dbReference type="AlphaFoldDB" id="A0A0N4ZAK5"/>
<name>A0A0N4ZAK5_PARTI</name>
<keyword evidence="1" id="KW-1185">Reference proteome</keyword>
<reference evidence="2" key="1">
    <citation type="submission" date="2017-02" db="UniProtKB">
        <authorList>
            <consortium name="WormBaseParasite"/>
        </authorList>
    </citation>
    <scope>IDENTIFICATION</scope>
</reference>
<proteinExistence type="predicted"/>
<accession>A0A0N4ZAK5</accession>
<evidence type="ECO:0000313" key="1">
    <source>
        <dbReference type="Proteomes" id="UP000038045"/>
    </source>
</evidence>
<sequence length="537" mass="60918">MTSRKWSFSQNKSKSVAQKPFWDNRVTRAIASRTLSLRRHKSIRDGAYRPRRILTARRRIPLRIPITTFTIPEESQSEGRIVEICEPRNLEVVSKEESYEKIWPALSNIEQNMVIPSNLIPKNMRVMKINHFLNFRRDFIFSINLAEKMMPLLAILDGITAIKVDRNEPKIFGNFIDFTESLSKGCISNEDMKPLLSSLESISSTKIEESSSKFFGDFQEYIESLIKESKTCDDVKELRKDLESLSQIVVGESDSIKLGEFFAGIAEIEDEISSRTYMVPLLASMENISRIHFKESNTKMIGEFWNGIEENTERKNSVTLLPLFDSIEQLSNISKAASDSKINNILEQLIPNNNNAVSENNIAELKPILSAIESITSAQVKASITSMMGEFFKYVNDLNDKQNKPQELDLKLASSSLENVVSRMQHSLTNVSSMEVHYNTCSGNTDPRSILTPLAPNRPRFQCLSTTSLCSCSSNVYNAVPPPPPQNSPVDVNFYTMEANAVLQHISELENQINAMSNLQNRLKLYYDFLKQHQSSA</sequence>
<dbReference type="Proteomes" id="UP000038045">
    <property type="component" value="Unplaced"/>
</dbReference>
<organism evidence="1 2">
    <name type="scientific">Parastrongyloides trichosuri</name>
    <name type="common">Possum-specific nematode worm</name>
    <dbReference type="NCBI Taxonomy" id="131310"/>
    <lineage>
        <taxon>Eukaryota</taxon>
        <taxon>Metazoa</taxon>
        <taxon>Ecdysozoa</taxon>
        <taxon>Nematoda</taxon>
        <taxon>Chromadorea</taxon>
        <taxon>Rhabditida</taxon>
        <taxon>Tylenchina</taxon>
        <taxon>Panagrolaimomorpha</taxon>
        <taxon>Strongyloidoidea</taxon>
        <taxon>Strongyloididae</taxon>
        <taxon>Parastrongyloides</taxon>
    </lineage>
</organism>
<protein>
    <submittedName>
        <fullName evidence="2">WSN domain-containing protein</fullName>
    </submittedName>
</protein>
<evidence type="ECO:0000313" key="2">
    <source>
        <dbReference type="WBParaSite" id="PTRK_0000448300.1"/>
    </source>
</evidence>
<dbReference type="WBParaSite" id="PTRK_0000448300.1">
    <property type="protein sequence ID" value="PTRK_0000448300.1"/>
    <property type="gene ID" value="PTRK_0000448300"/>
</dbReference>